<keyword evidence="1" id="KW-0472">Membrane</keyword>
<dbReference type="EMBL" id="PFSF01000033">
    <property type="protein sequence ID" value="PJC28171.1"/>
    <property type="molecule type" value="Genomic_DNA"/>
</dbReference>
<dbReference type="Proteomes" id="UP000229816">
    <property type="component" value="Unassembled WGS sequence"/>
</dbReference>
<keyword evidence="1" id="KW-1133">Transmembrane helix</keyword>
<comment type="caution">
    <text evidence="2">The sequence shown here is derived from an EMBL/GenBank/DDBJ whole genome shotgun (WGS) entry which is preliminary data.</text>
</comment>
<accession>A0A2M8ESR1</accession>
<dbReference type="AlphaFoldDB" id="A0A2M8ESR1"/>
<name>A0A2M8ESR1_9BACT</name>
<sequence length="297" mass="33232">MVRFKNFFRHYWLIIVLAFVATIVGIVVVLLPKPTPISEKPKLPALSSPQFTKADIASGNIFYQLDLKETPSETPNVLPVYQARPKEPFDWTKIINQNLEGPPTVKSATEAAGLAKGFLSQQKRWTPELEAGDFEVKFLKIGGFEVFPTESFEKADLLAIHFWPKINNYLVVGSNPSLGGVEVWVAKNGKIQKVKENLANLDTSNPVDYSIISFTQAWEKITQQKGTIVALSKQEGEYGVTRFQLSSVIINKTYLAYFQEQNLPAKLQPIWVFQGKTILTSGEESEVSICLPAILEL</sequence>
<organism evidence="2 3">
    <name type="scientific">Candidatus Shapirobacteria bacterium CG_4_9_14_0_2_um_filter_39_11</name>
    <dbReference type="NCBI Taxonomy" id="1974478"/>
    <lineage>
        <taxon>Bacteria</taxon>
        <taxon>Candidatus Shapironibacteriota</taxon>
    </lineage>
</organism>
<reference evidence="3" key="1">
    <citation type="submission" date="2017-09" db="EMBL/GenBank/DDBJ databases">
        <title>Depth-based differentiation of microbial function through sediment-hosted aquifers and enrichment of novel symbionts in the deep terrestrial subsurface.</title>
        <authorList>
            <person name="Probst A.J."/>
            <person name="Ladd B."/>
            <person name="Jarett J.K."/>
            <person name="Geller-Mcgrath D.E."/>
            <person name="Sieber C.M.K."/>
            <person name="Emerson J.B."/>
            <person name="Anantharaman K."/>
            <person name="Thomas B.C."/>
            <person name="Malmstrom R."/>
            <person name="Stieglmeier M."/>
            <person name="Klingl A."/>
            <person name="Woyke T."/>
            <person name="Ryan C.M."/>
            <person name="Banfield J.F."/>
        </authorList>
    </citation>
    <scope>NUCLEOTIDE SEQUENCE [LARGE SCALE GENOMIC DNA]</scope>
</reference>
<protein>
    <submittedName>
        <fullName evidence="2">Uncharacterized protein</fullName>
    </submittedName>
</protein>
<evidence type="ECO:0000313" key="3">
    <source>
        <dbReference type="Proteomes" id="UP000229816"/>
    </source>
</evidence>
<evidence type="ECO:0000313" key="2">
    <source>
        <dbReference type="EMBL" id="PJC28171.1"/>
    </source>
</evidence>
<evidence type="ECO:0000256" key="1">
    <source>
        <dbReference type="SAM" id="Phobius"/>
    </source>
</evidence>
<feature type="transmembrane region" description="Helical" evidence="1">
    <location>
        <begin position="12"/>
        <end position="31"/>
    </location>
</feature>
<gene>
    <name evidence="2" type="ORF">CO054_01655</name>
</gene>
<keyword evidence="1" id="KW-0812">Transmembrane</keyword>
<proteinExistence type="predicted"/>